<dbReference type="InterPro" id="IPR022276">
    <property type="entry name" value="Conjug_transposon_TraK"/>
</dbReference>
<proteinExistence type="predicted"/>
<dbReference type="EMBL" id="FNAN01000017">
    <property type="protein sequence ID" value="SDG32657.1"/>
    <property type="molecule type" value="Genomic_DNA"/>
</dbReference>
<dbReference type="NCBIfam" id="TIGR03781">
    <property type="entry name" value="Bac_Flav_CT_K"/>
    <property type="match status" value="1"/>
</dbReference>
<evidence type="ECO:0000313" key="2">
    <source>
        <dbReference type="EMBL" id="SDG32657.1"/>
    </source>
</evidence>
<gene>
    <name evidence="2" type="ORF">SAMN04487996_117163</name>
</gene>
<sequence length="205" mass="23576">MFTKAKNLETAFRHVRGFTMLVVLGCIGFCCFAIYKSYQLVDETQDKVYILASGKVLDAYASERNENIPVEARDHVATFHRYFFTLDPDDKVIQSNLVRALYLADVSAKTQYENLKESGYYASIISANISQQISIDTVEVKTEDYPYQFRCVASQRIIRSTSIVTRRLVTEGFLRSVSRSDNNPHGFLIERWTTLENKDINVQNR</sequence>
<dbReference type="RefSeq" id="WP_090155967.1">
    <property type="nucleotide sequence ID" value="NZ_FNAN01000017.1"/>
</dbReference>
<dbReference type="STRING" id="659014.SAMN04487996_117163"/>
<keyword evidence="1" id="KW-0472">Membrane</keyword>
<evidence type="ECO:0000256" key="1">
    <source>
        <dbReference type="SAM" id="Phobius"/>
    </source>
</evidence>
<reference evidence="3" key="1">
    <citation type="submission" date="2016-10" db="EMBL/GenBank/DDBJ databases">
        <authorList>
            <person name="Varghese N."/>
            <person name="Submissions S."/>
        </authorList>
    </citation>
    <scope>NUCLEOTIDE SEQUENCE [LARGE SCALE GENOMIC DNA]</scope>
    <source>
        <strain evidence="3">DSM 25329</strain>
    </source>
</reference>
<keyword evidence="1" id="KW-1133">Transmembrane helix</keyword>
<organism evidence="2 3">
    <name type="scientific">Dyadobacter soli</name>
    <dbReference type="NCBI Taxonomy" id="659014"/>
    <lineage>
        <taxon>Bacteria</taxon>
        <taxon>Pseudomonadati</taxon>
        <taxon>Bacteroidota</taxon>
        <taxon>Cytophagia</taxon>
        <taxon>Cytophagales</taxon>
        <taxon>Spirosomataceae</taxon>
        <taxon>Dyadobacter</taxon>
    </lineage>
</organism>
<feature type="transmembrane region" description="Helical" evidence="1">
    <location>
        <begin position="15"/>
        <end position="35"/>
    </location>
</feature>
<dbReference type="AlphaFoldDB" id="A0A1G7TBB3"/>
<dbReference type="Proteomes" id="UP000198748">
    <property type="component" value="Unassembled WGS sequence"/>
</dbReference>
<dbReference type="OrthoDB" id="1039148at2"/>
<protein>
    <submittedName>
        <fullName evidence="2">Bacteroides conjugative transposon TraK protein</fullName>
    </submittedName>
</protein>
<keyword evidence="3" id="KW-1185">Reference proteome</keyword>
<accession>A0A1G7TBB3</accession>
<keyword evidence="1" id="KW-0812">Transmembrane</keyword>
<name>A0A1G7TBB3_9BACT</name>
<evidence type="ECO:0000313" key="3">
    <source>
        <dbReference type="Proteomes" id="UP000198748"/>
    </source>
</evidence>